<dbReference type="Proteomes" id="UP001298681">
    <property type="component" value="Unassembled WGS sequence"/>
</dbReference>
<dbReference type="InterPro" id="IPR000905">
    <property type="entry name" value="Gcp-like_dom"/>
</dbReference>
<accession>A0ABS9MIV6</accession>
<dbReference type="RefSeq" id="WP_087232751.1">
    <property type="nucleotide sequence ID" value="NZ_JAKNHQ010000005.1"/>
</dbReference>
<sequence length="237" mass="25382">MRILAIDSSAGAASAAIWEDGSLLGEFFTNTRLTHSQTLMPMIGGVLDCARVPLESIDLFAVSAGPGSFTGVRIGVASIKGLAMAQGKPCAGVSTLEAMARNLAHLEGLVCAVMDARCGQVYNALFLAERGTLTRLTEDRAISIEDLAAELEEMQRGKSLFLVGDGAKLCYNKERLQALGAKLPPEPLLYQRAWGVAEVAKDLFERGETLTAAALAPVYLRMPQAERELKKRQAAQM</sequence>
<reference evidence="2 3" key="1">
    <citation type="submission" date="2022-01" db="EMBL/GenBank/DDBJ databases">
        <title>Collection of gut derived symbiotic bacterial strains cultured from healthy donors.</title>
        <authorList>
            <person name="Lin H."/>
            <person name="Kohout C."/>
            <person name="Waligurski E."/>
            <person name="Pamer E.G."/>
        </authorList>
    </citation>
    <scope>NUCLEOTIDE SEQUENCE [LARGE SCALE GENOMIC DNA]</scope>
    <source>
        <strain evidence="2 3">DFI.7.58</strain>
    </source>
</reference>
<dbReference type="GO" id="GO:0061711">
    <property type="term" value="F:tRNA N(6)-L-threonylcarbamoyladenine synthase activity"/>
    <property type="evidence" value="ECO:0007669"/>
    <property type="project" value="UniProtKB-EC"/>
</dbReference>
<organism evidence="2 3">
    <name type="scientific">Anaeromassilibacillus senegalensis</name>
    <dbReference type="NCBI Taxonomy" id="1673717"/>
    <lineage>
        <taxon>Bacteria</taxon>
        <taxon>Bacillati</taxon>
        <taxon>Bacillota</taxon>
        <taxon>Clostridia</taxon>
        <taxon>Eubacteriales</taxon>
        <taxon>Acutalibacteraceae</taxon>
        <taxon>Anaeromassilibacillus</taxon>
    </lineage>
</organism>
<dbReference type="PANTHER" id="PTHR11735:SF11">
    <property type="entry name" value="TRNA THREONYLCARBAMOYLADENOSINE BIOSYNTHESIS PROTEIN TSAB"/>
    <property type="match status" value="1"/>
</dbReference>
<dbReference type="EC" id="2.3.1.234" evidence="2"/>
<gene>
    <name evidence="2" type="primary">tsaB</name>
    <name evidence="2" type="ORF">L0P57_05470</name>
</gene>
<evidence type="ECO:0000313" key="3">
    <source>
        <dbReference type="Proteomes" id="UP001298681"/>
    </source>
</evidence>
<dbReference type="NCBIfam" id="TIGR03725">
    <property type="entry name" value="T6A_YeaZ"/>
    <property type="match status" value="1"/>
</dbReference>
<keyword evidence="2" id="KW-0808">Transferase</keyword>
<dbReference type="EMBL" id="JAKNHQ010000005">
    <property type="protein sequence ID" value="MCG4610379.1"/>
    <property type="molecule type" value="Genomic_DNA"/>
</dbReference>
<evidence type="ECO:0000313" key="2">
    <source>
        <dbReference type="EMBL" id="MCG4610379.1"/>
    </source>
</evidence>
<comment type="caution">
    <text evidence="2">The sequence shown here is derived from an EMBL/GenBank/DDBJ whole genome shotgun (WGS) entry which is preliminary data.</text>
</comment>
<dbReference type="PANTHER" id="PTHR11735">
    <property type="entry name" value="TRNA N6-ADENOSINE THREONYLCARBAMOYLTRANSFERASE"/>
    <property type="match status" value="1"/>
</dbReference>
<dbReference type="CDD" id="cd24032">
    <property type="entry name" value="ASKHA_NBD_TsaB"/>
    <property type="match status" value="1"/>
</dbReference>
<dbReference type="Gene3D" id="3.30.420.40">
    <property type="match status" value="2"/>
</dbReference>
<evidence type="ECO:0000259" key="1">
    <source>
        <dbReference type="Pfam" id="PF00814"/>
    </source>
</evidence>
<name>A0ABS9MIV6_9FIRM</name>
<feature type="domain" description="Gcp-like" evidence="1">
    <location>
        <begin position="34"/>
        <end position="149"/>
    </location>
</feature>
<dbReference type="InterPro" id="IPR022496">
    <property type="entry name" value="T6A_TsaB"/>
</dbReference>
<dbReference type="Pfam" id="PF00814">
    <property type="entry name" value="TsaD"/>
    <property type="match status" value="1"/>
</dbReference>
<protein>
    <submittedName>
        <fullName evidence="2">tRNA (Adenosine(37)-N6)-threonylcarbamoyltransferase complex dimerization subunit type 1 TsaB</fullName>
        <ecNumber evidence="2">2.3.1.234</ecNumber>
    </submittedName>
</protein>
<dbReference type="SUPFAM" id="SSF53067">
    <property type="entry name" value="Actin-like ATPase domain"/>
    <property type="match status" value="2"/>
</dbReference>
<keyword evidence="2" id="KW-0012">Acyltransferase</keyword>
<proteinExistence type="predicted"/>
<dbReference type="InterPro" id="IPR043129">
    <property type="entry name" value="ATPase_NBD"/>
</dbReference>
<keyword evidence="3" id="KW-1185">Reference proteome</keyword>